<evidence type="ECO:0000256" key="1">
    <source>
        <dbReference type="ARBA" id="ARBA00004651"/>
    </source>
</evidence>
<feature type="domain" description="MacB-like periplasmic core" evidence="9">
    <location>
        <begin position="19"/>
        <end position="240"/>
    </location>
</feature>
<evidence type="ECO:0000313" key="10">
    <source>
        <dbReference type="EMBL" id="SJZ29768.1"/>
    </source>
</evidence>
<gene>
    <name evidence="10" type="ORF">SAMN02745149_00264</name>
</gene>
<dbReference type="RefSeq" id="WP_078932175.1">
    <property type="nucleotide sequence ID" value="NZ_FUWG01000002.1"/>
</dbReference>
<reference evidence="10 11" key="1">
    <citation type="submission" date="2017-02" db="EMBL/GenBank/DDBJ databases">
        <authorList>
            <person name="Peterson S.W."/>
        </authorList>
    </citation>
    <scope>NUCLEOTIDE SEQUENCE [LARGE SCALE GENOMIC DNA]</scope>
    <source>
        <strain evidence="10 11">ATCC BAA-908</strain>
    </source>
</reference>
<dbReference type="Proteomes" id="UP000190423">
    <property type="component" value="Unassembled WGS sequence"/>
</dbReference>
<dbReference type="Pfam" id="PF02687">
    <property type="entry name" value="FtsX"/>
    <property type="match status" value="1"/>
</dbReference>
<sequence>MLEDFFNALQNFRRQKTRTFLSLLGVIIGVASVIVITSMGSSSTQEIKDMFGTAGLDVVSVSKGFMRRRRDAVTITFDESFREKLFGNLSDIKKIWYKNSMSATLSYGDTSSTMSCSAVEYGYLEMYGIQLSEGRFFTVTEDYYGMQKIILGKTVVDALFPDGGAVGKYILVTNGSISFSFEVVGVLKEQTSGMEDTSNSAYIPRGFYAKKITPNPAAATVLVQAVSPAKAAELVGKIEEYCNNLTGTAYSVNVMSMQTMLNQMDEITTTMSVMLSAIAAISLLVGGIGIMNIMIVTVTERRQEIGIRKALGASPLDIRRQFLVESAAITLIGGILGILIGISVSLIVEGIKGQAFVVSFWACAVSFVFSVFVGIFFGLNPAARAAKLDPVLALSGE</sequence>
<proteinExistence type="inferred from homology"/>
<name>A0A1T4JI07_TREPO</name>
<dbReference type="GO" id="GO:0022857">
    <property type="term" value="F:transmembrane transporter activity"/>
    <property type="evidence" value="ECO:0007669"/>
    <property type="project" value="TreeGrafter"/>
</dbReference>
<keyword evidence="11" id="KW-1185">Reference proteome</keyword>
<comment type="subcellular location">
    <subcellularLocation>
        <location evidence="1">Cell membrane</location>
        <topology evidence="1">Multi-pass membrane protein</topology>
    </subcellularLocation>
</comment>
<evidence type="ECO:0000256" key="3">
    <source>
        <dbReference type="ARBA" id="ARBA00022692"/>
    </source>
</evidence>
<evidence type="ECO:0000313" key="11">
    <source>
        <dbReference type="Proteomes" id="UP000190423"/>
    </source>
</evidence>
<dbReference type="GO" id="GO:0005886">
    <property type="term" value="C:plasma membrane"/>
    <property type="evidence" value="ECO:0007669"/>
    <property type="project" value="UniProtKB-SubCell"/>
</dbReference>
<evidence type="ECO:0000256" key="5">
    <source>
        <dbReference type="ARBA" id="ARBA00023136"/>
    </source>
</evidence>
<feature type="transmembrane region" description="Helical" evidence="7">
    <location>
        <begin position="354"/>
        <end position="379"/>
    </location>
</feature>
<dbReference type="AlphaFoldDB" id="A0A1T4JI07"/>
<protein>
    <submittedName>
        <fullName evidence="10">Putative ABC transport system permease protein</fullName>
    </submittedName>
</protein>
<dbReference type="InterPro" id="IPR003838">
    <property type="entry name" value="ABC3_permease_C"/>
</dbReference>
<evidence type="ECO:0000256" key="7">
    <source>
        <dbReference type="SAM" id="Phobius"/>
    </source>
</evidence>
<dbReference type="InterPro" id="IPR025857">
    <property type="entry name" value="MacB_PCD"/>
</dbReference>
<dbReference type="Pfam" id="PF12704">
    <property type="entry name" value="MacB_PCD"/>
    <property type="match status" value="1"/>
</dbReference>
<keyword evidence="5 7" id="KW-0472">Membrane</keyword>
<feature type="domain" description="ABC3 transporter permease C-terminal" evidence="8">
    <location>
        <begin position="277"/>
        <end position="390"/>
    </location>
</feature>
<dbReference type="STRING" id="261392.SAMN02745149_00264"/>
<comment type="similarity">
    <text evidence="6">Belongs to the ABC-4 integral membrane protein family.</text>
</comment>
<feature type="transmembrane region" description="Helical" evidence="7">
    <location>
        <begin position="327"/>
        <end position="348"/>
    </location>
</feature>
<evidence type="ECO:0000256" key="6">
    <source>
        <dbReference type="ARBA" id="ARBA00038076"/>
    </source>
</evidence>
<feature type="transmembrane region" description="Helical" evidence="7">
    <location>
        <begin position="20"/>
        <end position="40"/>
    </location>
</feature>
<evidence type="ECO:0000259" key="8">
    <source>
        <dbReference type="Pfam" id="PF02687"/>
    </source>
</evidence>
<evidence type="ECO:0000256" key="4">
    <source>
        <dbReference type="ARBA" id="ARBA00022989"/>
    </source>
</evidence>
<dbReference type="EMBL" id="FUWG01000002">
    <property type="protein sequence ID" value="SJZ29768.1"/>
    <property type="molecule type" value="Genomic_DNA"/>
</dbReference>
<dbReference type="InterPro" id="IPR050250">
    <property type="entry name" value="Macrolide_Exporter_MacB"/>
</dbReference>
<dbReference type="GeneID" id="78315586"/>
<keyword evidence="2" id="KW-1003">Cell membrane</keyword>
<accession>A0A1T4JI07</accession>
<organism evidence="10 11">
    <name type="scientific">Treponema porcinum</name>
    <dbReference type="NCBI Taxonomy" id="261392"/>
    <lineage>
        <taxon>Bacteria</taxon>
        <taxon>Pseudomonadati</taxon>
        <taxon>Spirochaetota</taxon>
        <taxon>Spirochaetia</taxon>
        <taxon>Spirochaetales</taxon>
        <taxon>Treponemataceae</taxon>
        <taxon>Treponema</taxon>
    </lineage>
</organism>
<keyword evidence="3 7" id="KW-0812">Transmembrane</keyword>
<dbReference type="PANTHER" id="PTHR30572:SF4">
    <property type="entry name" value="ABC TRANSPORTER PERMEASE YTRF"/>
    <property type="match status" value="1"/>
</dbReference>
<evidence type="ECO:0000259" key="9">
    <source>
        <dbReference type="Pfam" id="PF12704"/>
    </source>
</evidence>
<dbReference type="PANTHER" id="PTHR30572">
    <property type="entry name" value="MEMBRANE COMPONENT OF TRANSPORTER-RELATED"/>
    <property type="match status" value="1"/>
</dbReference>
<keyword evidence="4 7" id="KW-1133">Transmembrane helix</keyword>
<dbReference type="OrthoDB" id="9770036at2"/>
<evidence type="ECO:0000256" key="2">
    <source>
        <dbReference type="ARBA" id="ARBA00022475"/>
    </source>
</evidence>
<feature type="transmembrane region" description="Helical" evidence="7">
    <location>
        <begin position="273"/>
        <end position="299"/>
    </location>
</feature>